<dbReference type="AlphaFoldDB" id="A0AAD7D7M9"/>
<comment type="caution">
    <text evidence="2">The sequence shown here is derived from an EMBL/GenBank/DDBJ whole genome shotgun (WGS) entry which is preliminary data.</text>
</comment>
<accession>A0AAD7D7M9</accession>
<evidence type="ECO:0000313" key="3">
    <source>
        <dbReference type="Proteomes" id="UP001221757"/>
    </source>
</evidence>
<gene>
    <name evidence="2" type="ORF">B0H17DRAFT_1137954</name>
</gene>
<protein>
    <submittedName>
        <fullName evidence="2">Uncharacterized protein</fullName>
    </submittedName>
</protein>
<sequence length="315" mass="33975">MPAGHAKLVRTHTVGAVADWAADWAQNSGAFDFDAHPSYLVLKSRAHATSLFARKWCDTHDLGVAWVLSQLYCVGAVATSHNSGPLIEGLERVGLRALGLSALRAECVRGFGTQAGLSAVLSCRHDKRRAACVVWKAIQPRIRPQSTSVGRVRQTPGSQAGHVHRPRMRGHLHVRGNLGTWVLLRTRRQREFDAGIGCAVLGGKGKGLKDAPCEGTRCSKRLTGGGCSRWSQDSAHTAALAGYLRLAVEHVHTPALPCYTHRNTREYTGCCVRAACSWRRSFCGVVASTSSVRCTHTDVVPGTRPLPKSTSSANM</sequence>
<evidence type="ECO:0000313" key="2">
    <source>
        <dbReference type="EMBL" id="KAJ7683093.1"/>
    </source>
</evidence>
<evidence type="ECO:0000256" key="1">
    <source>
        <dbReference type="SAM" id="MobiDB-lite"/>
    </source>
</evidence>
<organism evidence="2 3">
    <name type="scientific">Mycena rosella</name>
    <name type="common">Pink bonnet</name>
    <name type="synonym">Agaricus rosellus</name>
    <dbReference type="NCBI Taxonomy" id="1033263"/>
    <lineage>
        <taxon>Eukaryota</taxon>
        <taxon>Fungi</taxon>
        <taxon>Dikarya</taxon>
        <taxon>Basidiomycota</taxon>
        <taxon>Agaricomycotina</taxon>
        <taxon>Agaricomycetes</taxon>
        <taxon>Agaricomycetidae</taxon>
        <taxon>Agaricales</taxon>
        <taxon>Marasmiineae</taxon>
        <taxon>Mycenaceae</taxon>
        <taxon>Mycena</taxon>
    </lineage>
</organism>
<keyword evidence="3" id="KW-1185">Reference proteome</keyword>
<dbReference type="Proteomes" id="UP001221757">
    <property type="component" value="Unassembled WGS sequence"/>
</dbReference>
<proteinExistence type="predicted"/>
<dbReference type="EMBL" id="JARKIE010000111">
    <property type="protein sequence ID" value="KAJ7683093.1"/>
    <property type="molecule type" value="Genomic_DNA"/>
</dbReference>
<feature type="region of interest" description="Disordered" evidence="1">
    <location>
        <begin position="145"/>
        <end position="165"/>
    </location>
</feature>
<name>A0AAD7D7M9_MYCRO</name>
<reference evidence="2" key="1">
    <citation type="submission" date="2023-03" db="EMBL/GenBank/DDBJ databases">
        <title>Massive genome expansion in bonnet fungi (Mycena s.s.) driven by repeated elements and novel gene families across ecological guilds.</title>
        <authorList>
            <consortium name="Lawrence Berkeley National Laboratory"/>
            <person name="Harder C.B."/>
            <person name="Miyauchi S."/>
            <person name="Viragh M."/>
            <person name="Kuo A."/>
            <person name="Thoen E."/>
            <person name="Andreopoulos B."/>
            <person name="Lu D."/>
            <person name="Skrede I."/>
            <person name="Drula E."/>
            <person name="Henrissat B."/>
            <person name="Morin E."/>
            <person name="Kohler A."/>
            <person name="Barry K."/>
            <person name="LaButti K."/>
            <person name="Morin E."/>
            <person name="Salamov A."/>
            <person name="Lipzen A."/>
            <person name="Mereny Z."/>
            <person name="Hegedus B."/>
            <person name="Baldrian P."/>
            <person name="Stursova M."/>
            <person name="Weitz H."/>
            <person name="Taylor A."/>
            <person name="Grigoriev I.V."/>
            <person name="Nagy L.G."/>
            <person name="Martin F."/>
            <person name="Kauserud H."/>
        </authorList>
    </citation>
    <scope>NUCLEOTIDE SEQUENCE</scope>
    <source>
        <strain evidence="2">CBHHK067</strain>
    </source>
</reference>